<organism evidence="1 2">
    <name type="scientific">Arabidopsis thaliana x Arabidopsis arenosa</name>
    <dbReference type="NCBI Taxonomy" id="1240361"/>
    <lineage>
        <taxon>Eukaryota</taxon>
        <taxon>Viridiplantae</taxon>
        <taxon>Streptophyta</taxon>
        <taxon>Embryophyta</taxon>
        <taxon>Tracheophyta</taxon>
        <taxon>Spermatophyta</taxon>
        <taxon>Magnoliopsida</taxon>
        <taxon>eudicotyledons</taxon>
        <taxon>Gunneridae</taxon>
        <taxon>Pentapetalae</taxon>
        <taxon>rosids</taxon>
        <taxon>malvids</taxon>
        <taxon>Brassicales</taxon>
        <taxon>Brassicaceae</taxon>
        <taxon>Camelineae</taxon>
        <taxon>Arabidopsis</taxon>
    </lineage>
</organism>
<dbReference type="EMBL" id="JAEFBK010000001">
    <property type="protein sequence ID" value="KAG7646569.1"/>
    <property type="molecule type" value="Genomic_DNA"/>
</dbReference>
<name>A0A8T2GF07_9BRAS</name>
<protein>
    <submittedName>
        <fullName evidence="1">Uncharacterized protein</fullName>
    </submittedName>
</protein>
<comment type="caution">
    <text evidence="1">The sequence shown here is derived from an EMBL/GenBank/DDBJ whole genome shotgun (WGS) entry which is preliminary data.</text>
</comment>
<keyword evidence="2" id="KW-1185">Reference proteome</keyword>
<reference evidence="1 2" key="1">
    <citation type="submission" date="2020-12" db="EMBL/GenBank/DDBJ databases">
        <title>Concerted genomic and epigenomic changes stabilize Arabidopsis allopolyploids.</title>
        <authorList>
            <person name="Chen Z."/>
        </authorList>
    </citation>
    <scope>NUCLEOTIDE SEQUENCE [LARGE SCALE GENOMIC DNA]</scope>
    <source>
        <strain evidence="1">Allo738</strain>
        <tissue evidence="1">Leaf</tissue>
    </source>
</reference>
<gene>
    <name evidence="1" type="ORF">ISN45_At01g017010</name>
</gene>
<evidence type="ECO:0000313" key="1">
    <source>
        <dbReference type="EMBL" id="KAG7646569.1"/>
    </source>
</evidence>
<dbReference type="AlphaFoldDB" id="A0A8T2GF07"/>
<proteinExistence type="predicted"/>
<dbReference type="Proteomes" id="UP000694240">
    <property type="component" value="Chromosome 1"/>
</dbReference>
<accession>A0A8T2GF07</accession>
<evidence type="ECO:0000313" key="2">
    <source>
        <dbReference type="Proteomes" id="UP000694240"/>
    </source>
</evidence>
<sequence>MGSWLPQYCFLFIFYCHSHNTNHFS</sequence>